<proteinExistence type="evidence at transcript level"/>
<evidence type="ECO:0000256" key="7">
    <source>
        <dbReference type="PIRSR" id="PIRSR038193-3"/>
    </source>
</evidence>
<feature type="signal peptide" evidence="9">
    <location>
        <begin position="1"/>
        <end position="23"/>
    </location>
</feature>
<comment type="catalytic activity">
    <reaction evidence="8">
        <text>Random hydrolysis of (1-&gt;4)-linkages between N-acetyl-beta-D-glucosamine and D-glucuronate residues in hyaluronate.</text>
        <dbReference type="EC" id="3.2.1.35"/>
    </reaction>
</comment>
<keyword evidence="4" id="KW-0325">Glycoprotein</keyword>
<dbReference type="InterPro" id="IPR018155">
    <property type="entry name" value="Hyaluronidase"/>
</dbReference>
<dbReference type="GO" id="GO:0006952">
    <property type="term" value="P:defense response"/>
    <property type="evidence" value="ECO:0007669"/>
    <property type="project" value="InterPro"/>
</dbReference>
<dbReference type="AlphaFoldDB" id="M4WGZ3"/>
<dbReference type="GO" id="GO:0030214">
    <property type="term" value="P:hyaluronan catabolic process"/>
    <property type="evidence" value="ECO:0007669"/>
    <property type="project" value="TreeGrafter"/>
</dbReference>
<dbReference type="PIRSF" id="PIRSF038193">
    <property type="entry name" value="Hyaluronidase"/>
    <property type="match status" value="1"/>
</dbReference>
<evidence type="ECO:0000256" key="1">
    <source>
        <dbReference type="ARBA" id="ARBA00008871"/>
    </source>
</evidence>
<dbReference type="InterPro" id="IPR017853">
    <property type="entry name" value="GH"/>
</dbReference>
<keyword evidence="2 9" id="KW-0732">Signal</keyword>
<evidence type="ECO:0000313" key="10">
    <source>
        <dbReference type="EMBL" id="AGI16775.1"/>
    </source>
</evidence>
<evidence type="ECO:0000256" key="6">
    <source>
        <dbReference type="PIRSR" id="PIRSR038193-1"/>
    </source>
</evidence>
<dbReference type="InterPro" id="IPR013785">
    <property type="entry name" value="Aldolase_TIM"/>
</dbReference>
<evidence type="ECO:0000256" key="8">
    <source>
        <dbReference type="RuleBase" id="RU610713"/>
    </source>
</evidence>
<feature type="active site" description="Proton donor" evidence="6">
    <location>
        <position position="156"/>
    </location>
</feature>
<dbReference type="PRINTS" id="PR00846">
    <property type="entry name" value="GLHYDRLASE56"/>
</dbReference>
<protein>
    <recommendedName>
        <fullName evidence="8">Hyaluronidase</fullName>
        <ecNumber evidence="8">3.2.1.35</ecNumber>
    </recommendedName>
</protein>
<keyword evidence="8" id="KW-0378">Hydrolase</keyword>
<dbReference type="EMBL" id="KC339672">
    <property type="protein sequence ID" value="AGI16775.1"/>
    <property type="molecule type" value="mRNA"/>
</dbReference>
<dbReference type="EC" id="3.2.1.35" evidence="8"/>
<dbReference type="Gene3D" id="3.20.20.70">
    <property type="entry name" value="Aldolase class I"/>
    <property type="match status" value="1"/>
</dbReference>
<dbReference type="GO" id="GO:0004415">
    <property type="term" value="F:hyalurononglucosaminidase activity"/>
    <property type="evidence" value="ECO:0007669"/>
    <property type="project" value="UniProtKB-UniRule"/>
</dbReference>
<accession>M4WGZ3</accession>
<dbReference type="InterPro" id="IPR001329">
    <property type="entry name" value="Venom_Hyaluronidase"/>
</dbReference>
<dbReference type="GO" id="GO:0005975">
    <property type="term" value="P:carbohydrate metabolic process"/>
    <property type="evidence" value="ECO:0007669"/>
    <property type="project" value="UniProtKB-UniRule"/>
</dbReference>
<sequence>MWSSVVNISHIMAVVTTAHLISAQHLIQAELPDSPLNIVKEFDDDGRNNNNQNDFNFYWNIPSFMCAQHNITFTDMTSSYNIVQNKDDKWRGDKIVILYDPGKFPALLEHQGQLYRRNGGVPQEGNLQEHIDILAEHINKLIPDTQFSGIGVIDFESWRPIFRQNSGVLQPYKDLSYKLVHRDHKLWNRKRVEIEAARLFEAAGRTFVEETINVAKILRPKAKWGYYGFPYCFNMNGGANMNEDCPANVKEENDQIKWLWDIVDVVLPSVYLNNKITSAQRVQFVRGRMREGYRVAKMSKKSPKPPVLAYLRYVYTDTLKFLSNEDLKQAIKVSKEQKSKGMIFWGSSYDVKTKEQCIDFRKYVDNNLGPIVLLANNKSPKVLTPNLA</sequence>
<dbReference type="PANTHER" id="PTHR11769:SF35">
    <property type="entry name" value="HYALURONIDASE"/>
    <property type="match status" value="1"/>
</dbReference>
<name>M4WGZ3_CULOB</name>
<dbReference type="Pfam" id="PF01630">
    <property type="entry name" value="Glyco_hydro_56"/>
    <property type="match status" value="1"/>
</dbReference>
<dbReference type="Allergome" id="10882">
    <property type="allergen name" value="Cul ob 2"/>
</dbReference>
<reference evidence="10" key="1">
    <citation type="submission" date="2012-12" db="EMBL/GenBank/DDBJ databases">
        <authorList>
            <person name="van der Meide N.M.A."/>
            <person name="Roders N."/>
            <person name="Sloet van Oldruitenborgh-Oosterbaan M.M."/>
            <person name="Schaap P.J."/>
            <person name="van Oers M.M."/>
            <person name="Leibold W."/>
            <person name="Savelkoul H.F.J."/>
            <person name="Tijhaar E."/>
        </authorList>
    </citation>
    <scope>NUCLEOTIDE SEQUENCE</scope>
</reference>
<organism evidence="10">
    <name type="scientific">Culicoides obsoletus</name>
    <name type="common">Biting midge</name>
    <name type="synonym">Ceratopogon obsoletus</name>
    <dbReference type="NCBI Taxonomy" id="289301"/>
    <lineage>
        <taxon>Eukaryota</taxon>
        <taxon>Metazoa</taxon>
        <taxon>Ecdysozoa</taxon>
        <taxon>Arthropoda</taxon>
        <taxon>Hexapoda</taxon>
        <taxon>Insecta</taxon>
        <taxon>Pterygota</taxon>
        <taxon>Neoptera</taxon>
        <taxon>Endopterygota</taxon>
        <taxon>Diptera</taxon>
        <taxon>Nematocera</taxon>
        <taxon>Chironomoidea</taxon>
        <taxon>Ceratopogonidae</taxon>
        <taxon>Ceratopogoninae</taxon>
        <taxon>Culicoides</taxon>
        <taxon>Avaritia</taxon>
    </lineage>
</organism>
<dbReference type="SUPFAM" id="SSF51445">
    <property type="entry name" value="(Trans)glycosidases"/>
    <property type="match status" value="1"/>
</dbReference>
<feature type="disulfide bond" evidence="7">
    <location>
        <begin position="66"/>
        <end position="357"/>
    </location>
</feature>
<evidence type="ECO:0000256" key="2">
    <source>
        <dbReference type="ARBA" id="ARBA00022729"/>
    </source>
</evidence>
<evidence type="ECO:0000256" key="5">
    <source>
        <dbReference type="PIRNR" id="PIRNR038193"/>
    </source>
</evidence>
<evidence type="ECO:0000256" key="9">
    <source>
        <dbReference type="SAM" id="SignalP"/>
    </source>
</evidence>
<keyword evidence="3 7" id="KW-1015">Disulfide bond</keyword>
<feature type="chain" id="PRO_5004060627" description="Hyaluronidase" evidence="9">
    <location>
        <begin position="24"/>
        <end position="388"/>
    </location>
</feature>
<dbReference type="SMR" id="M4WGZ3"/>
<evidence type="ECO:0000256" key="4">
    <source>
        <dbReference type="ARBA" id="ARBA00023180"/>
    </source>
</evidence>
<dbReference type="PANTHER" id="PTHR11769">
    <property type="entry name" value="HYALURONIDASE"/>
    <property type="match status" value="1"/>
</dbReference>
<feature type="disulfide bond" evidence="7">
    <location>
        <begin position="232"/>
        <end position="245"/>
    </location>
</feature>
<dbReference type="PRINTS" id="PR00847">
    <property type="entry name" value="HYALURONDASE"/>
</dbReference>
<keyword evidence="8" id="KW-0326">Glycosidase</keyword>
<reference evidence="10" key="2">
    <citation type="journal article" date="2013" name="Vet. Immunol. Immunopathol.">
        <title>Cloning and expression of candidate allergens from Culicoides obsoletus for diagnosis of insect bite hypersensitivity in horses.</title>
        <authorList>
            <person name="van der Meide N.M."/>
            <person name="Roders N."/>
            <person name="Sloet van Oldruitenborgh-Oosterbaan M.M."/>
            <person name="Schaap P.J."/>
            <person name="van Oers M.M."/>
            <person name="Leibold W."/>
            <person name="Savelkoul H.F."/>
            <person name="Tijhaar E."/>
        </authorList>
    </citation>
    <scope>NUCLEOTIDE SEQUENCE</scope>
</reference>
<comment type="similarity">
    <text evidence="1 5 8">Belongs to the glycosyl hydrolase 56 family.</text>
</comment>
<evidence type="ECO:0000256" key="3">
    <source>
        <dbReference type="ARBA" id="ARBA00023157"/>
    </source>
</evidence>